<reference evidence="2" key="1">
    <citation type="submission" date="2016-08" db="EMBL/GenBank/DDBJ databases">
        <title>Discovery of first anaerobic lithoheterotrophic haloarchae widely represented in hypersaline habitats.</title>
        <authorList>
            <person name="Sorokin D.Y."/>
            <person name="Kublanov I.V."/>
            <person name="Roman P."/>
            <person name="Sinninghe Damste J.S."/>
            <person name="Golyshin P.N."/>
            <person name="Rojo D."/>
            <person name="Ciordia S."/>
            <person name="Mena Md.C."/>
            <person name="Ferrer M."/>
            <person name="Smedile F."/>
            <person name="Messina E."/>
            <person name="La Cono V."/>
            <person name="Yakimov M.M."/>
        </authorList>
    </citation>
    <scope>NUCLEOTIDE SEQUENCE [LARGE SCALE GENOMIC DNA]</scope>
    <source>
        <strain evidence="2">HSR6</strain>
    </source>
</reference>
<accession>A0A1J1A9B2</accession>
<dbReference type="PIRSF" id="PIRSF015877">
    <property type="entry name" value="UCP015877"/>
    <property type="match status" value="1"/>
</dbReference>
<dbReference type="AlphaFoldDB" id="A0A1J1A9B2"/>
<dbReference type="InterPro" id="IPR012041">
    <property type="entry name" value="Znf_CPxCG-like"/>
</dbReference>
<dbReference type="EMBL" id="CP016804">
    <property type="protein sequence ID" value="APE94698.1"/>
    <property type="molecule type" value="Genomic_DNA"/>
</dbReference>
<keyword evidence="2" id="KW-1185">Reference proteome</keyword>
<dbReference type="PANTHER" id="PTHR42195:SF1">
    <property type="entry name" value="ZINC FINGER PROTEIN"/>
    <property type="match status" value="1"/>
</dbReference>
<dbReference type="OrthoDB" id="23364at2157"/>
<dbReference type="KEGG" id="hhsr:HSR6_0230"/>
<dbReference type="GeneID" id="30416755"/>
<sequence>MNDTPDRVAVPCPSCSPDLETAHEVLSAGGGQLTVRCTECDHVHKVQPETAETVERQVVVSQDGDSFSTTVSVPAEERVRVGEEFIVETEEAIMQVRITDLETGEETRASTADAGDVETFWTRAVDNVSVKVTLHPREGDPDDTRSLTAYVPGDFEFTIGERMTLGEDEFEVTDIHVRETAIDRYPFQKLGDEGDTVEAKDIKRVYGYEEGTTRAWSAW</sequence>
<dbReference type="PANTHER" id="PTHR42195">
    <property type="entry name" value="UCP015877 FAMILY PROTEIN"/>
    <property type="match status" value="1"/>
</dbReference>
<organism evidence="1 2">
    <name type="scientific">Halodesulfurarchaeum formicicum</name>
    <dbReference type="NCBI Taxonomy" id="1873524"/>
    <lineage>
        <taxon>Archaea</taxon>
        <taxon>Methanobacteriati</taxon>
        <taxon>Methanobacteriota</taxon>
        <taxon>Stenosarchaea group</taxon>
        <taxon>Halobacteria</taxon>
        <taxon>Halobacteriales</taxon>
        <taxon>Halobacteriaceae</taxon>
        <taxon>Halodesulfurarchaeum</taxon>
    </lineage>
</organism>
<proteinExistence type="predicted"/>
<dbReference type="RefSeq" id="WP_070364213.1">
    <property type="nucleotide sequence ID" value="NZ_CP016070.1"/>
</dbReference>
<dbReference type="Proteomes" id="UP000186165">
    <property type="component" value="Chromosome"/>
</dbReference>
<name>A0A1J1A9B2_9EURY</name>
<evidence type="ECO:0000313" key="1">
    <source>
        <dbReference type="EMBL" id="APE94698.1"/>
    </source>
</evidence>
<dbReference type="Pfam" id="PF19769">
    <property type="entry name" value="CPxCG_zf"/>
    <property type="match status" value="1"/>
</dbReference>
<evidence type="ECO:0008006" key="3">
    <source>
        <dbReference type="Google" id="ProtNLM"/>
    </source>
</evidence>
<protein>
    <recommendedName>
        <fullName evidence="3">Zinc finger protein</fullName>
    </recommendedName>
</protein>
<gene>
    <name evidence="1" type="ORF">HSR6_0230</name>
</gene>
<evidence type="ECO:0000313" key="2">
    <source>
        <dbReference type="Proteomes" id="UP000186165"/>
    </source>
</evidence>